<dbReference type="EMBL" id="CAUYUJ010007467">
    <property type="protein sequence ID" value="CAK0820851.1"/>
    <property type="molecule type" value="Genomic_DNA"/>
</dbReference>
<evidence type="ECO:0000313" key="1">
    <source>
        <dbReference type="EMBL" id="CAK0820851.1"/>
    </source>
</evidence>
<dbReference type="Pfam" id="PF14555">
    <property type="entry name" value="UBA_4"/>
    <property type="match status" value="1"/>
</dbReference>
<dbReference type="Proteomes" id="UP001189429">
    <property type="component" value="Unassembled WGS sequence"/>
</dbReference>
<keyword evidence="2" id="KW-1185">Reference proteome</keyword>
<gene>
    <name evidence="1" type="ORF">PCOR1329_LOCUS22366</name>
</gene>
<organism evidence="1 2">
    <name type="scientific">Prorocentrum cordatum</name>
    <dbReference type="NCBI Taxonomy" id="2364126"/>
    <lineage>
        <taxon>Eukaryota</taxon>
        <taxon>Sar</taxon>
        <taxon>Alveolata</taxon>
        <taxon>Dinophyceae</taxon>
        <taxon>Prorocentrales</taxon>
        <taxon>Prorocentraceae</taxon>
        <taxon>Prorocentrum</taxon>
    </lineage>
</organism>
<accession>A0ABN9RNS4</accession>
<proteinExistence type="predicted"/>
<evidence type="ECO:0000313" key="2">
    <source>
        <dbReference type="Proteomes" id="UP001189429"/>
    </source>
</evidence>
<feature type="non-terminal residue" evidence="1">
    <location>
        <position position="155"/>
    </location>
</feature>
<comment type="caution">
    <text evidence="1">The sequence shown here is derived from an EMBL/GenBank/DDBJ whole genome shotgun (WGS) entry which is preliminary data.</text>
</comment>
<name>A0ABN9RNS4_9DINO</name>
<feature type="non-terminal residue" evidence="1">
    <location>
        <position position="1"/>
    </location>
</feature>
<protein>
    <submittedName>
        <fullName evidence="1">Uncharacterized protein</fullName>
    </submittedName>
</protein>
<sequence>RRWLVRWYPVVDRAAAVATLRNEVGSRIQQTCGRIPEAFGHLGISERRAESTLEGAGVCWDVSLALEELLGAADLIDREVHVLRLAVSERQARQRLEAAEWDLERAVREQAERLLGGCLGEAPGSKPSQRVLFAALHMADWPDGAGGSTSSEGLE</sequence>
<reference evidence="1" key="1">
    <citation type="submission" date="2023-10" db="EMBL/GenBank/DDBJ databases">
        <authorList>
            <person name="Chen Y."/>
            <person name="Shah S."/>
            <person name="Dougan E. K."/>
            <person name="Thang M."/>
            <person name="Chan C."/>
        </authorList>
    </citation>
    <scope>NUCLEOTIDE SEQUENCE [LARGE SCALE GENOMIC DNA]</scope>
</reference>